<sequence>MQVLQNRINSFSSKPKRKQGKSHNIKWPHPEYFTATPVTLAEAGFYYDPSPEDVDNVTCYMCGKELSEWAEDDDPFDIHFKKCGKKCAWAVVRCGLRSDMDQKNKFVFTDKNRLPTSKPMEKARLETFTYDGWQYDSVKNHSASSREMARAGFVYSPVEVGDDLATCLYCGVSLSGWEPDDDPTEEHRKRVKSSGIPCPMFPDIVISKSYKDTTVPTKIHDGEEDEDEAPARAGSSTSKTPRSSHAKSTAKTPRSRARSSSKSRKATGEEERRGGGGGGGCRTRR</sequence>
<dbReference type="SUPFAM" id="SSF57924">
    <property type="entry name" value="Inhibitor of apoptosis (IAP) repeat"/>
    <property type="match status" value="2"/>
</dbReference>
<feature type="region of interest" description="Disordered" evidence="3">
    <location>
        <begin position="1"/>
        <end position="26"/>
    </location>
</feature>
<dbReference type="GO" id="GO:0046872">
    <property type="term" value="F:metal ion binding"/>
    <property type="evidence" value="ECO:0007669"/>
    <property type="project" value="UniProtKB-KW"/>
</dbReference>
<organism evidence="4 5">
    <name type="scientific">Tetrapyrgos nigripes</name>
    <dbReference type="NCBI Taxonomy" id="182062"/>
    <lineage>
        <taxon>Eukaryota</taxon>
        <taxon>Fungi</taxon>
        <taxon>Dikarya</taxon>
        <taxon>Basidiomycota</taxon>
        <taxon>Agaricomycotina</taxon>
        <taxon>Agaricomycetes</taxon>
        <taxon>Agaricomycetidae</taxon>
        <taxon>Agaricales</taxon>
        <taxon>Marasmiineae</taxon>
        <taxon>Marasmiaceae</taxon>
        <taxon>Tetrapyrgos</taxon>
    </lineage>
</organism>
<protein>
    <recommendedName>
        <fullName evidence="6">Inhibitor of apoptosis repeat-containing protein</fullName>
    </recommendedName>
</protein>
<dbReference type="InterPro" id="IPR001370">
    <property type="entry name" value="BIR_rpt"/>
</dbReference>
<dbReference type="Proteomes" id="UP000559256">
    <property type="component" value="Unassembled WGS sequence"/>
</dbReference>
<dbReference type="SMART" id="SM00238">
    <property type="entry name" value="BIR"/>
    <property type="match status" value="2"/>
</dbReference>
<evidence type="ECO:0000313" key="5">
    <source>
        <dbReference type="Proteomes" id="UP000559256"/>
    </source>
</evidence>
<feature type="compositionally biased region" description="Polar residues" evidence="3">
    <location>
        <begin position="234"/>
        <end position="247"/>
    </location>
</feature>
<keyword evidence="2" id="KW-0862">Zinc</keyword>
<dbReference type="Gene3D" id="1.10.1170.10">
    <property type="entry name" value="Inhibitor Of Apoptosis Protein (2mihbC-IAP-1), Chain A"/>
    <property type="match status" value="2"/>
</dbReference>
<evidence type="ECO:0000256" key="3">
    <source>
        <dbReference type="SAM" id="MobiDB-lite"/>
    </source>
</evidence>
<feature type="compositionally biased region" description="Polar residues" evidence="3">
    <location>
        <begin position="1"/>
        <end position="13"/>
    </location>
</feature>
<comment type="caution">
    <text evidence="4">The sequence shown here is derived from an EMBL/GenBank/DDBJ whole genome shotgun (WGS) entry which is preliminary data.</text>
</comment>
<dbReference type="InterPro" id="IPR051190">
    <property type="entry name" value="Baculoviral_IAP"/>
</dbReference>
<evidence type="ECO:0000256" key="1">
    <source>
        <dbReference type="ARBA" id="ARBA00022723"/>
    </source>
</evidence>
<dbReference type="PANTHER" id="PTHR46771">
    <property type="entry name" value="DETERIN"/>
    <property type="match status" value="1"/>
</dbReference>
<dbReference type="CDD" id="cd00022">
    <property type="entry name" value="BIR"/>
    <property type="match status" value="1"/>
</dbReference>
<dbReference type="PANTHER" id="PTHR46771:SF5">
    <property type="entry name" value="DETERIN"/>
    <property type="match status" value="1"/>
</dbReference>
<feature type="region of interest" description="Disordered" evidence="3">
    <location>
        <begin position="215"/>
        <end position="285"/>
    </location>
</feature>
<dbReference type="PROSITE" id="PS50143">
    <property type="entry name" value="BIR_REPEAT_2"/>
    <property type="match status" value="2"/>
</dbReference>
<feature type="compositionally biased region" description="Basic residues" evidence="3">
    <location>
        <begin position="253"/>
        <end position="265"/>
    </location>
</feature>
<keyword evidence="5" id="KW-1185">Reference proteome</keyword>
<keyword evidence="1" id="KW-0479">Metal-binding</keyword>
<evidence type="ECO:0000313" key="4">
    <source>
        <dbReference type="EMBL" id="KAF5351323.1"/>
    </source>
</evidence>
<gene>
    <name evidence="4" type="ORF">D9758_007977</name>
</gene>
<evidence type="ECO:0008006" key="6">
    <source>
        <dbReference type="Google" id="ProtNLM"/>
    </source>
</evidence>
<dbReference type="EMBL" id="JAACJM010000071">
    <property type="protein sequence ID" value="KAF5351323.1"/>
    <property type="molecule type" value="Genomic_DNA"/>
</dbReference>
<feature type="compositionally biased region" description="Gly residues" evidence="3">
    <location>
        <begin position="275"/>
        <end position="285"/>
    </location>
</feature>
<name>A0A8H5D222_9AGAR</name>
<reference evidence="4 5" key="1">
    <citation type="journal article" date="2020" name="ISME J.">
        <title>Uncovering the hidden diversity of litter-decomposition mechanisms in mushroom-forming fungi.</title>
        <authorList>
            <person name="Floudas D."/>
            <person name="Bentzer J."/>
            <person name="Ahren D."/>
            <person name="Johansson T."/>
            <person name="Persson P."/>
            <person name="Tunlid A."/>
        </authorList>
    </citation>
    <scope>NUCLEOTIDE SEQUENCE [LARGE SCALE GENOMIC DNA]</scope>
    <source>
        <strain evidence="4 5">CBS 291.85</strain>
    </source>
</reference>
<dbReference type="AlphaFoldDB" id="A0A8H5D222"/>
<evidence type="ECO:0000256" key="2">
    <source>
        <dbReference type="ARBA" id="ARBA00022833"/>
    </source>
</evidence>
<dbReference type="OrthoDB" id="2196114at2759"/>
<proteinExistence type="predicted"/>
<accession>A0A8H5D222</accession>
<feature type="compositionally biased region" description="Basic residues" evidence="3">
    <location>
        <begin position="14"/>
        <end position="26"/>
    </location>
</feature>
<dbReference type="Pfam" id="PF00653">
    <property type="entry name" value="BIR"/>
    <property type="match status" value="2"/>
</dbReference>
<feature type="region of interest" description="Disordered" evidence="3">
    <location>
        <begin position="179"/>
        <end position="198"/>
    </location>
</feature>